<proteinExistence type="predicted"/>
<evidence type="ECO:0000313" key="2">
    <source>
        <dbReference type="EMBL" id="KKU33831.1"/>
    </source>
</evidence>
<gene>
    <name evidence="2" type="ORF">UX47_C0001G0114</name>
</gene>
<feature type="transmembrane region" description="Helical" evidence="1">
    <location>
        <begin position="153"/>
        <end position="183"/>
    </location>
</feature>
<feature type="transmembrane region" description="Helical" evidence="1">
    <location>
        <begin position="74"/>
        <end position="94"/>
    </location>
</feature>
<feature type="transmembrane region" description="Helical" evidence="1">
    <location>
        <begin position="124"/>
        <end position="141"/>
    </location>
</feature>
<feature type="transmembrane region" description="Helical" evidence="1">
    <location>
        <begin position="271"/>
        <end position="293"/>
    </location>
</feature>
<dbReference type="EMBL" id="LCMI01000001">
    <property type="protein sequence ID" value="KKU33831.1"/>
    <property type="molecule type" value="Genomic_DNA"/>
</dbReference>
<feature type="transmembrane region" description="Helical" evidence="1">
    <location>
        <begin position="230"/>
        <end position="251"/>
    </location>
</feature>
<sequence>MPWFWIPEGFVYTSEEPNFINYDIKIDRALTMWSKDNGFGAAGDPSNQSLLIPNAFFYHYLRELGLDRSQTQRLFISFIFLSITYSFWLFSTLFTKEKFLRSMGMLVYIFNFYVVTSIGYTAKTLQLVLMPALFYIVYRYIKTREIKYLFLSYIWLFIFQGVFTNLPLAVTSLAMYLVALLYYLFTEDNWNKKTVLVDFIVLVTLTVPVLLPHFIIYLTVLTAMKEMPALFTFTAIGAPLSLLFQMRGAWWEKSGHLGVLYFNLGKFYSHFLTVISAVIGIGMIIISTIVVTWDKSVNNRRNPTFWLAAYLLGIGLASGFYFLPGFYHFMMEHIPMMVMFRETWAKFVPLVVLSVAAMTLVLLDYLSKNDRKRFFITLLTIVIYLGVQSYPFFSGSIVDREVLSWKRRVVKIPQYWEEYSDWTKANQKVILPIPFGVTPFDSLYRWSPEDIGNTILPVPCILGQTNVICNNNTDKYINILKAFTDRRSFDWLQMGGVEMVMIQEDLDTSSYSDKHSWQMKEILNYVDAAPVASFGGKLRIYKIRDQYSRPIVYATQEVLSIDRNNKVTDLPLNDLIGRGIFVNTSDLVLPPNKTVLPEVSTQKISQTEYGVEILNASEPFVLVLNQSFDRNWNLNIGGKDLETQHFLVNGFANGWFIEPGLICDQKPCDIKIKIEFRPQQFFRYSVKTSLMFFLISVSLVILIFIRNTFFGKHETH</sequence>
<comment type="caution">
    <text evidence="2">The sequence shown here is derived from an EMBL/GenBank/DDBJ whole genome shotgun (WGS) entry which is preliminary data.</text>
</comment>
<keyword evidence="1" id="KW-0472">Membrane</keyword>
<feature type="transmembrane region" description="Helical" evidence="1">
    <location>
        <begin position="374"/>
        <end position="393"/>
    </location>
</feature>
<name>A0A0G1PM61_9BACT</name>
<feature type="transmembrane region" description="Helical" evidence="1">
    <location>
        <begin position="347"/>
        <end position="367"/>
    </location>
</feature>
<protein>
    <recommendedName>
        <fullName evidence="4">Membrane protein 6-pyruvoyl-tetrahydropterin synthase-related domain-containing protein</fullName>
    </recommendedName>
</protein>
<accession>A0A0G1PM61</accession>
<evidence type="ECO:0008006" key="4">
    <source>
        <dbReference type="Google" id="ProtNLM"/>
    </source>
</evidence>
<organism evidence="2 3">
    <name type="scientific">Candidatus Collierbacteria bacterium GW2011_GWA2_46_26</name>
    <dbReference type="NCBI Taxonomy" id="1618381"/>
    <lineage>
        <taxon>Bacteria</taxon>
        <taxon>Candidatus Collieribacteriota</taxon>
    </lineage>
</organism>
<keyword evidence="1" id="KW-0812">Transmembrane</keyword>
<evidence type="ECO:0000313" key="3">
    <source>
        <dbReference type="Proteomes" id="UP000034794"/>
    </source>
</evidence>
<feature type="transmembrane region" description="Helical" evidence="1">
    <location>
        <begin position="195"/>
        <end position="218"/>
    </location>
</feature>
<keyword evidence="1" id="KW-1133">Transmembrane helix</keyword>
<feature type="transmembrane region" description="Helical" evidence="1">
    <location>
        <begin position="305"/>
        <end position="327"/>
    </location>
</feature>
<evidence type="ECO:0000256" key="1">
    <source>
        <dbReference type="SAM" id="Phobius"/>
    </source>
</evidence>
<dbReference type="Proteomes" id="UP000034794">
    <property type="component" value="Unassembled WGS sequence"/>
</dbReference>
<reference evidence="2 3" key="1">
    <citation type="journal article" date="2015" name="Nature">
        <title>rRNA introns, odd ribosomes, and small enigmatic genomes across a large radiation of phyla.</title>
        <authorList>
            <person name="Brown C.T."/>
            <person name="Hug L.A."/>
            <person name="Thomas B.C."/>
            <person name="Sharon I."/>
            <person name="Castelle C.J."/>
            <person name="Singh A."/>
            <person name="Wilkins M.J."/>
            <person name="Williams K.H."/>
            <person name="Banfield J.F."/>
        </authorList>
    </citation>
    <scope>NUCLEOTIDE SEQUENCE [LARGE SCALE GENOMIC DNA]</scope>
</reference>
<feature type="transmembrane region" description="Helical" evidence="1">
    <location>
        <begin position="690"/>
        <end position="709"/>
    </location>
</feature>
<dbReference type="AlphaFoldDB" id="A0A0G1PM61"/>